<evidence type="ECO:0000259" key="6">
    <source>
        <dbReference type="PROSITE" id="PS50893"/>
    </source>
</evidence>
<dbReference type="GO" id="GO:0016887">
    <property type="term" value="F:ATP hydrolysis activity"/>
    <property type="evidence" value="ECO:0007669"/>
    <property type="project" value="InterPro"/>
</dbReference>
<reference evidence="7 8" key="1">
    <citation type="submission" date="2020-08" db="EMBL/GenBank/DDBJ databases">
        <authorList>
            <person name="Liu C."/>
            <person name="Sun Q."/>
        </authorList>
    </citation>
    <scope>NUCLEOTIDE SEQUENCE [LARGE SCALE GENOMIC DNA]</scope>
    <source>
        <strain evidence="7 8">NSJ-61</strain>
    </source>
</reference>
<evidence type="ECO:0000256" key="5">
    <source>
        <dbReference type="ARBA" id="ARBA00022970"/>
    </source>
</evidence>
<keyword evidence="3" id="KW-0547">Nucleotide-binding</keyword>
<evidence type="ECO:0000313" key="7">
    <source>
        <dbReference type="EMBL" id="QNM12570.1"/>
    </source>
</evidence>
<dbReference type="SUPFAM" id="SSF52540">
    <property type="entry name" value="P-loop containing nucleoside triphosphate hydrolases"/>
    <property type="match status" value="1"/>
</dbReference>
<dbReference type="PANTHER" id="PTHR43820">
    <property type="entry name" value="HIGH-AFFINITY BRANCHED-CHAIN AMINO ACID TRANSPORT ATP-BINDING PROTEIN LIVF"/>
    <property type="match status" value="1"/>
</dbReference>
<evidence type="ECO:0000256" key="4">
    <source>
        <dbReference type="ARBA" id="ARBA00022840"/>
    </source>
</evidence>
<gene>
    <name evidence="7" type="ORF">H9Q80_01010</name>
</gene>
<dbReference type="PIRSF" id="PIRSF039137">
    <property type="entry name" value="ABC_branched_ATPase"/>
    <property type="match status" value="1"/>
</dbReference>
<dbReference type="InterPro" id="IPR003593">
    <property type="entry name" value="AAA+_ATPase"/>
</dbReference>
<dbReference type="InterPro" id="IPR052156">
    <property type="entry name" value="BCAA_Transport_ATP-bd_LivF"/>
</dbReference>
<dbReference type="Gene3D" id="3.40.50.300">
    <property type="entry name" value="P-loop containing nucleotide triphosphate hydrolases"/>
    <property type="match status" value="1"/>
</dbReference>
<dbReference type="GO" id="GO:0005524">
    <property type="term" value="F:ATP binding"/>
    <property type="evidence" value="ECO:0007669"/>
    <property type="project" value="UniProtKB-KW"/>
</dbReference>
<proteinExistence type="inferred from homology"/>
<dbReference type="PROSITE" id="PS50893">
    <property type="entry name" value="ABC_TRANSPORTER_2"/>
    <property type="match status" value="1"/>
</dbReference>
<dbReference type="Proteomes" id="UP000515856">
    <property type="component" value="Chromosome"/>
</dbReference>
<evidence type="ECO:0000256" key="2">
    <source>
        <dbReference type="ARBA" id="ARBA00022448"/>
    </source>
</evidence>
<comment type="similarity">
    <text evidence="1">Belongs to the ABC transporter superfamily.</text>
</comment>
<dbReference type="PROSITE" id="PS00211">
    <property type="entry name" value="ABC_TRANSPORTER_1"/>
    <property type="match status" value="1"/>
</dbReference>
<keyword evidence="2" id="KW-0813">Transport</keyword>
<evidence type="ECO:0000256" key="3">
    <source>
        <dbReference type="ARBA" id="ARBA00022741"/>
    </source>
</evidence>
<keyword evidence="5" id="KW-0029">Amino-acid transport</keyword>
<dbReference type="KEGG" id="ehn:H9Q80_01010"/>
<dbReference type="GO" id="GO:0015658">
    <property type="term" value="F:branched-chain amino acid transmembrane transporter activity"/>
    <property type="evidence" value="ECO:0007669"/>
    <property type="project" value="InterPro"/>
</dbReference>
<dbReference type="CDD" id="cd03224">
    <property type="entry name" value="ABC_TM1139_LivF_branched"/>
    <property type="match status" value="1"/>
</dbReference>
<dbReference type="RefSeq" id="WP_117452884.1">
    <property type="nucleotide sequence ID" value="NZ_CP060636.1"/>
</dbReference>
<feature type="domain" description="ABC transporter" evidence="6">
    <location>
        <begin position="2"/>
        <end position="234"/>
    </location>
</feature>
<keyword evidence="8" id="KW-1185">Reference proteome</keyword>
<dbReference type="AlphaFoldDB" id="A0A7G9GP38"/>
<evidence type="ECO:0000313" key="8">
    <source>
        <dbReference type="Proteomes" id="UP000515856"/>
    </source>
</evidence>
<dbReference type="InterPro" id="IPR030660">
    <property type="entry name" value="ABC_branched_ATPase_LivF/BraG"/>
</dbReference>
<dbReference type="GO" id="GO:0015807">
    <property type="term" value="P:L-amino acid transport"/>
    <property type="evidence" value="ECO:0007669"/>
    <property type="project" value="TreeGrafter"/>
</dbReference>
<dbReference type="InterPro" id="IPR017871">
    <property type="entry name" value="ABC_transporter-like_CS"/>
</dbReference>
<name>A0A7G9GP38_9FIRM</name>
<dbReference type="SMART" id="SM00382">
    <property type="entry name" value="AAA"/>
    <property type="match status" value="1"/>
</dbReference>
<dbReference type="PANTHER" id="PTHR43820:SF4">
    <property type="entry name" value="HIGH-AFFINITY BRANCHED-CHAIN AMINO ACID TRANSPORT ATP-BINDING PROTEIN LIVF"/>
    <property type="match status" value="1"/>
</dbReference>
<dbReference type="InterPro" id="IPR003439">
    <property type="entry name" value="ABC_transporter-like_ATP-bd"/>
</dbReference>
<accession>A0A7G9GP38</accession>
<dbReference type="Pfam" id="PF00005">
    <property type="entry name" value="ABC_tran"/>
    <property type="match status" value="1"/>
</dbReference>
<evidence type="ECO:0000256" key="1">
    <source>
        <dbReference type="ARBA" id="ARBA00005417"/>
    </source>
</evidence>
<protein>
    <submittedName>
        <fullName evidence="7">ABC transporter ATP-binding protein</fullName>
    </submittedName>
</protein>
<sequence>MLKVEGLNIKYGAIHAVKGIDLEVNEGEIVTLIGANGAGKTSILKALSGLVKPSAGTITYDGKVLNKCSAQDIMKLGISHVPEGRRIFAGMTVLENLELGAYQRKDKDGIKRDLEAVYDRFPILKDRSKQNAATLSGGEQQMLAMGRALMANPKILLLDEPSMGLAPILVKEIFNIIKDINAKGTTVLLVEQNARMALSIAHRAYVMETGNIVMSGTGKELSESEEIQKAYLGG</sequence>
<keyword evidence="4 7" id="KW-0067">ATP-binding</keyword>
<organism evidence="7 8">
    <name type="scientific">[Eubacterium] hominis</name>
    <dbReference type="NCBI Taxonomy" id="2764325"/>
    <lineage>
        <taxon>Bacteria</taxon>
        <taxon>Bacillati</taxon>
        <taxon>Bacillota</taxon>
        <taxon>Erysipelotrichia</taxon>
        <taxon>Erysipelotrichales</taxon>
        <taxon>Erysipelotrichaceae</taxon>
        <taxon>Amedibacillus</taxon>
    </lineage>
</organism>
<dbReference type="InterPro" id="IPR027417">
    <property type="entry name" value="P-loop_NTPase"/>
</dbReference>
<dbReference type="EMBL" id="CP060636">
    <property type="protein sequence ID" value="QNM12570.1"/>
    <property type="molecule type" value="Genomic_DNA"/>
</dbReference>